<accession>A0ABR1TXZ3</accession>
<comment type="caution">
    <text evidence="1">The sequence shown here is derived from an EMBL/GenBank/DDBJ whole genome shotgun (WGS) entry which is preliminary data.</text>
</comment>
<keyword evidence="2" id="KW-1185">Reference proteome</keyword>
<evidence type="ECO:0000313" key="2">
    <source>
        <dbReference type="Proteomes" id="UP001444661"/>
    </source>
</evidence>
<sequence length="298" mass="33029">MANAPKEKPFRGFFRDIGIDRQGVHENLAHYEFAEESWAAFLYCLDMRGGIEKMDRHCGSESFTLADNVNAAVTGKPPTAYRSLQSIQARVPSLIVPFVRQSLTEAAAFPVDDSLEGLMLDIRVCYQEIEEYVIRVKKLGDTHRLMSLRRDGGSGDSAEDVCQAVVLVFTLGVTFPLPRAEPLPNAATDLERIMSSSSSISNAIQNTVSYSGPQCWARSRQGQGEAPAAAVDEGVEIAKRYRLFFDKTRRRRAEPGLTIWHAAKAMLKTFFWLGSACDAGAWKVWTQSLQLTQAATSK</sequence>
<dbReference type="Proteomes" id="UP001444661">
    <property type="component" value="Unassembled WGS sequence"/>
</dbReference>
<gene>
    <name evidence="1" type="ORF">PG993_002908</name>
</gene>
<evidence type="ECO:0000313" key="1">
    <source>
        <dbReference type="EMBL" id="KAK8051523.1"/>
    </source>
</evidence>
<reference evidence="1 2" key="1">
    <citation type="submission" date="2023-01" db="EMBL/GenBank/DDBJ databases">
        <title>Analysis of 21 Apiospora genomes using comparative genomics revels a genus with tremendous synthesis potential of carbohydrate active enzymes and secondary metabolites.</title>
        <authorList>
            <person name="Sorensen T."/>
        </authorList>
    </citation>
    <scope>NUCLEOTIDE SEQUENCE [LARGE SCALE GENOMIC DNA]</scope>
    <source>
        <strain evidence="1 2">CBS 33761</strain>
    </source>
</reference>
<protein>
    <submittedName>
        <fullName evidence="1">Uncharacterized protein</fullName>
    </submittedName>
</protein>
<proteinExistence type="predicted"/>
<name>A0ABR1TXZ3_9PEZI</name>
<organism evidence="1 2">
    <name type="scientific">Apiospora rasikravindrae</name>
    <dbReference type="NCBI Taxonomy" id="990691"/>
    <lineage>
        <taxon>Eukaryota</taxon>
        <taxon>Fungi</taxon>
        <taxon>Dikarya</taxon>
        <taxon>Ascomycota</taxon>
        <taxon>Pezizomycotina</taxon>
        <taxon>Sordariomycetes</taxon>
        <taxon>Xylariomycetidae</taxon>
        <taxon>Amphisphaeriales</taxon>
        <taxon>Apiosporaceae</taxon>
        <taxon>Apiospora</taxon>
    </lineage>
</organism>
<dbReference type="EMBL" id="JAQQWK010000002">
    <property type="protein sequence ID" value="KAK8051523.1"/>
    <property type="molecule type" value="Genomic_DNA"/>
</dbReference>